<evidence type="ECO:0000313" key="3">
    <source>
        <dbReference type="Proteomes" id="UP000499080"/>
    </source>
</evidence>
<feature type="compositionally biased region" description="Polar residues" evidence="1">
    <location>
        <begin position="13"/>
        <end position="22"/>
    </location>
</feature>
<sequence>MAVFRHEELPVSGDSTNHPQGTLPSHLLNVHLLQQTAINKTLIAHKSRRSGRDELVQIASSASAVCFLDNMSEEIARSKLGPDSCLVSS</sequence>
<dbReference type="Proteomes" id="UP000499080">
    <property type="component" value="Unassembled WGS sequence"/>
</dbReference>
<name>A0A4Y2AHN6_ARAVE</name>
<keyword evidence="3" id="KW-1185">Reference proteome</keyword>
<dbReference type="AlphaFoldDB" id="A0A4Y2AHN6"/>
<comment type="caution">
    <text evidence="2">The sequence shown here is derived from an EMBL/GenBank/DDBJ whole genome shotgun (WGS) entry which is preliminary data.</text>
</comment>
<organism evidence="2 3">
    <name type="scientific">Araneus ventricosus</name>
    <name type="common">Orbweaver spider</name>
    <name type="synonym">Epeira ventricosa</name>
    <dbReference type="NCBI Taxonomy" id="182803"/>
    <lineage>
        <taxon>Eukaryota</taxon>
        <taxon>Metazoa</taxon>
        <taxon>Ecdysozoa</taxon>
        <taxon>Arthropoda</taxon>
        <taxon>Chelicerata</taxon>
        <taxon>Arachnida</taxon>
        <taxon>Araneae</taxon>
        <taxon>Araneomorphae</taxon>
        <taxon>Entelegynae</taxon>
        <taxon>Araneoidea</taxon>
        <taxon>Araneidae</taxon>
        <taxon>Araneus</taxon>
    </lineage>
</organism>
<evidence type="ECO:0000256" key="1">
    <source>
        <dbReference type="SAM" id="MobiDB-lite"/>
    </source>
</evidence>
<protein>
    <submittedName>
        <fullName evidence="2">Uncharacterized protein</fullName>
    </submittedName>
</protein>
<gene>
    <name evidence="2" type="ORF">AVEN_42960_1</name>
</gene>
<feature type="region of interest" description="Disordered" evidence="1">
    <location>
        <begin position="1"/>
        <end position="22"/>
    </location>
</feature>
<evidence type="ECO:0000313" key="2">
    <source>
        <dbReference type="EMBL" id="GBL78474.1"/>
    </source>
</evidence>
<dbReference type="EMBL" id="BGPR01000015">
    <property type="protein sequence ID" value="GBL78474.1"/>
    <property type="molecule type" value="Genomic_DNA"/>
</dbReference>
<reference evidence="2 3" key="1">
    <citation type="journal article" date="2019" name="Sci. Rep.">
        <title>Orb-weaving spider Araneus ventricosus genome elucidates the spidroin gene catalogue.</title>
        <authorList>
            <person name="Kono N."/>
            <person name="Nakamura H."/>
            <person name="Ohtoshi R."/>
            <person name="Moran D.A.P."/>
            <person name="Shinohara A."/>
            <person name="Yoshida Y."/>
            <person name="Fujiwara M."/>
            <person name="Mori M."/>
            <person name="Tomita M."/>
            <person name="Arakawa K."/>
        </authorList>
    </citation>
    <scope>NUCLEOTIDE SEQUENCE [LARGE SCALE GENOMIC DNA]</scope>
</reference>
<accession>A0A4Y2AHN6</accession>
<proteinExistence type="predicted"/>